<dbReference type="GO" id="GO:0032787">
    <property type="term" value="P:monocarboxylic acid metabolic process"/>
    <property type="evidence" value="ECO:0007669"/>
    <property type="project" value="UniProtKB-ARBA"/>
</dbReference>
<dbReference type="FunFam" id="3.40.50.720:FF:000084">
    <property type="entry name" value="Short-chain dehydrogenase reductase"/>
    <property type="match status" value="1"/>
</dbReference>
<dbReference type="KEGG" id="nga:Ngar_c06980"/>
<comment type="similarity">
    <text evidence="1">Belongs to the short-chain dehydrogenases/reductases (SDR) family.</text>
</comment>
<dbReference type="PANTHER" id="PTHR42879">
    <property type="entry name" value="3-OXOACYL-(ACYL-CARRIER-PROTEIN) REDUCTASE"/>
    <property type="match status" value="1"/>
</dbReference>
<gene>
    <name evidence="2" type="primary">gdh</name>
    <name evidence="2" type="ordered locus">Ngar_c06980</name>
</gene>
<dbReference type="OrthoDB" id="24596at2157"/>
<protein>
    <submittedName>
        <fullName evidence="2">Glucose 1-dehydrogenase 2</fullName>
        <ecNumber evidence="2">1.1.1.47</ecNumber>
    </submittedName>
</protein>
<evidence type="ECO:0000313" key="3">
    <source>
        <dbReference type="Proteomes" id="UP000008037"/>
    </source>
</evidence>
<dbReference type="InterPro" id="IPR036291">
    <property type="entry name" value="NAD(P)-bd_dom_sf"/>
</dbReference>
<keyword evidence="2" id="KW-0560">Oxidoreductase</keyword>
<sequence length="265" mass="29031">MNTGRKIAVVTGSSKGIGKTIALAFAKSGEYRGIVVNSRKQAEAEQTAEEIISLGKSDCIAIEADMSKENDCIKLIEETTTHYGRIDVLVDNAGIQHEVPFEETSKEIWQKIIDVDLTGPFVCSREAVKHMMKNQNPKVGCIINISSVHQEIPKPFYVAYAAAKAGIKMMTKTMALELARYNIRVNAVAPGAIETEMNRELKVDEAELRNVLRRIPLERIGTTQEVANVVEFLASDKGSYVTGSIYFVDGGMTLYPAFGPSLEAA</sequence>
<reference evidence="2 3" key="1">
    <citation type="journal article" date="2012" name="Environ. Microbiol.">
        <title>The genome of the ammonia-oxidizing Candidatus Nitrososphaera gargensis: insights into metabolic versatility and environmental adaptations.</title>
        <authorList>
            <person name="Spang A."/>
            <person name="Poehlein A."/>
            <person name="Offre P."/>
            <person name="Zumbragel S."/>
            <person name="Haider S."/>
            <person name="Rychlik N."/>
            <person name="Nowka B."/>
            <person name="Schmeisser C."/>
            <person name="Lebedeva E.V."/>
            <person name="Rattei T."/>
            <person name="Bohm C."/>
            <person name="Schmid M."/>
            <person name="Galushko A."/>
            <person name="Hatzenpichler R."/>
            <person name="Weinmaier T."/>
            <person name="Daniel R."/>
            <person name="Schleper C."/>
            <person name="Spieck E."/>
            <person name="Streit W."/>
            <person name="Wagner M."/>
        </authorList>
    </citation>
    <scope>NUCLEOTIDE SEQUENCE [LARGE SCALE GENOMIC DNA]</scope>
    <source>
        <strain evidence="3">Ga9.2</strain>
    </source>
</reference>
<organism evidence="2 3">
    <name type="scientific">Nitrososphaera gargensis (strain Ga9.2)</name>
    <dbReference type="NCBI Taxonomy" id="1237085"/>
    <lineage>
        <taxon>Archaea</taxon>
        <taxon>Nitrososphaerota</taxon>
        <taxon>Nitrososphaeria</taxon>
        <taxon>Nitrososphaerales</taxon>
        <taxon>Nitrososphaeraceae</taxon>
        <taxon>Nitrososphaera</taxon>
    </lineage>
</organism>
<keyword evidence="3" id="KW-1185">Reference proteome</keyword>
<dbReference type="GO" id="GO:0047936">
    <property type="term" value="F:glucose 1-dehydrogenase [NAD(P)+] activity"/>
    <property type="evidence" value="ECO:0007669"/>
    <property type="project" value="UniProtKB-EC"/>
</dbReference>
<dbReference type="STRING" id="1237085.Ngar_c06980"/>
<evidence type="ECO:0000256" key="1">
    <source>
        <dbReference type="ARBA" id="ARBA00006484"/>
    </source>
</evidence>
<dbReference type="InParanoid" id="K0I8N7"/>
<dbReference type="AlphaFoldDB" id="K0I8N7"/>
<dbReference type="PROSITE" id="PS00061">
    <property type="entry name" value="ADH_SHORT"/>
    <property type="match status" value="1"/>
</dbReference>
<proteinExistence type="inferred from homology"/>
<dbReference type="FunCoup" id="K0I8N7">
    <property type="interactions" value="255"/>
</dbReference>
<dbReference type="PRINTS" id="PR00081">
    <property type="entry name" value="GDHRDH"/>
</dbReference>
<dbReference type="RefSeq" id="WP_015018187.1">
    <property type="nucleotide sequence ID" value="NC_018719.1"/>
</dbReference>
<dbReference type="GeneID" id="13795093"/>
<dbReference type="NCBIfam" id="NF005559">
    <property type="entry name" value="PRK07231.1"/>
    <property type="match status" value="1"/>
</dbReference>
<dbReference type="PANTHER" id="PTHR42879:SF2">
    <property type="entry name" value="3-OXOACYL-[ACYL-CARRIER-PROTEIN] REDUCTASE FABG"/>
    <property type="match status" value="1"/>
</dbReference>
<dbReference type="HOGENOM" id="CLU_010194_1_3_2"/>
<dbReference type="NCBIfam" id="NF009466">
    <property type="entry name" value="PRK12826.1-2"/>
    <property type="match status" value="1"/>
</dbReference>
<dbReference type="Proteomes" id="UP000008037">
    <property type="component" value="Chromosome"/>
</dbReference>
<dbReference type="PATRIC" id="fig|1237085.11.peg.673"/>
<dbReference type="InterPro" id="IPR050259">
    <property type="entry name" value="SDR"/>
</dbReference>
<name>K0I8N7_NITGG</name>
<dbReference type="SUPFAM" id="SSF51735">
    <property type="entry name" value="NAD(P)-binding Rossmann-fold domains"/>
    <property type="match status" value="1"/>
</dbReference>
<evidence type="ECO:0000313" key="2">
    <source>
        <dbReference type="EMBL" id="AFU57641.1"/>
    </source>
</evidence>
<dbReference type="InterPro" id="IPR020904">
    <property type="entry name" value="Sc_DH/Rdtase_CS"/>
</dbReference>
<accession>K0I8N7</accession>
<dbReference type="Gene3D" id="3.40.50.720">
    <property type="entry name" value="NAD(P)-binding Rossmann-like Domain"/>
    <property type="match status" value="1"/>
</dbReference>
<dbReference type="EMBL" id="CP002408">
    <property type="protein sequence ID" value="AFU57641.1"/>
    <property type="molecule type" value="Genomic_DNA"/>
</dbReference>
<dbReference type="EC" id="1.1.1.47" evidence="2"/>
<dbReference type="Pfam" id="PF13561">
    <property type="entry name" value="adh_short_C2"/>
    <property type="match status" value="1"/>
</dbReference>
<dbReference type="InterPro" id="IPR002347">
    <property type="entry name" value="SDR_fam"/>
</dbReference>
<dbReference type="PRINTS" id="PR00080">
    <property type="entry name" value="SDRFAMILY"/>
</dbReference>